<evidence type="ECO:0000313" key="4">
    <source>
        <dbReference type="Proteomes" id="UP000321805"/>
    </source>
</evidence>
<evidence type="ECO:0000256" key="1">
    <source>
        <dbReference type="ARBA" id="ARBA00022676"/>
    </source>
</evidence>
<evidence type="ECO:0000313" key="3">
    <source>
        <dbReference type="EMBL" id="QEC46653.1"/>
    </source>
</evidence>
<accession>A0A5B8U0V7</accession>
<gene>
    <name evidence="3" type="ORF">FSW04_03025</name>
</gene>
<dbReference type="GO" id="GO:0016758">
    <property type="term" value="F:hexosyltransferase activity"/>
    <property type="evidence" value="ECO:0007669"/>
    <property type="project" value="TreeGrafter"/>
</dbReference>
<dbReference type="OrthoDB" id="9771846at2"/>
<name>A0A5B8U0V7_9ACTN</name>
<keyword evidence="2 3" id="KW-0808">Transferase</keyword>
<dbReference type="PANTHER" id="PTHR34136:SF1">
    <property type="entry name" value="UDP-N-ACETYL-D-MANNOSAMINURONIC ACID TRANSFERASE"/>
    <property type="match status" value="1"/>
</dbReference>
<dbReference type="KEGG" id="bsol:FSW04_03025"/>
<dbReference type="AlphaFoldDB" id="A0A5B8U0V7"/>
<dbReference type="InterPro" id="IPR004629">
    <property type="entry name" value="WecG_TagA_CpsF"/>
</dbReference>
<dbReference type="NCBIfam" id="TIGR00696">
    <property type="entry name" value="wecG_tagA_cpsF"/>
    <property type="match status" value="1"/>
</dbReference>
<protein>
    <submittedName>
        <fullName evidence="3">WecB/TagA/CpsF family glycosyltransferase</fullName>
    </submittedName>
</protein>
<dbReference type="Pfam" id="PF03808">
    <property type="entry name" value="Glyco_tran_WecG"/>
    <property type="match status" value="1"/>
</dbReference>
<keyword evidence="4" id="KW-1185">Reference proteome</keyword>
<dbReference type="PANTHER" id="PTHR34136">
    <property type="match status" value="1"/>
</dbReference>
<dbReference type="CDD" id="cd06533">
    <property type="entry name" value="Glyco_transf_WecG_TagA"/>
    <property type="match status" value="1"/>
</dbReference>
<reference evidence="3 4" key="1">
    <citation type="journal article" date="2018" name="J. Microbiol.">
        <title>Baekduia soli gen. nov., sp. nov., a novel bacterium isolated from the soil of Baekdu Mountain and proposal of a novel family name, Baekduiaceae fam. nov.</title>
        <authorList>
            <person name="An D.S."/>
            <person name="Siddiqi M.Z."/>
            <person name="Kim K.H."/>
            <person name="Yu H.S."/>
            <person name="Im W.T."/>
        </authorList>
    </citation>
    <scope>NUCLEOTIDE SEQUENCE [LARGE SCALE GENOMIC DNA]</scope>
    <source>
        <strain evidence="3 4">BR7-21</strain>
    </source>
</reference>
<dbReference type="EMBL" id="CP042430">
    <property type="protein sequence ID" value="QEC46653.1"/>
    <property type="molecule type" value="Genomic_DNA"/>
</dbReference>
<sequence>MGLGLAPLTEEQTIEHVLDALDRGDGGWLCPVNLDVLRQTVEDPALNRLVAQADLAVADGMPLVWASRLQGQPLPARVAGSTLVRTLSERAAARDRSVYLLGGNQGVAAEAAVRLRTDYPGLRIAGHRCPPFGFERDAREREAIAGDLRRTNPDIVFVGLGFPKQDKLIVDLRSVLPGAWFVSCGISFSFVTGEIQRAPVLVQRLGLEWVSRMIQEPRRLGRRYLVDGLPFAARLALSSLRLRSR</sequence>
<organism evidence="3 4">
    <name type="scientific">Baekduia soli</name>
    <dbReference type="NCBI Taxonomy" id="496014"/>
    <lineage>
        <taxon>Bacteria</taxon>
        <taxon>Bacillati</taxon>
        <taxon>Actinomycetota</taxon>
        <taxon>Thermoleophilia</taxon>
        <taxon>Solirubrobacterales</taxon>
        <taxon>Baekduiaceae</taxon>
        <taxon>Baekduia</taxon>
    </lineage>
</organism>
<dbReference type="Proteomes" id="UP000321805">
    <property type="component" value="Chromosome"/>
</dbReference>
<evidence type="ECO:0000256" key="2">
    <source>
        <dbReference type="ARBA" id="ARBA00022679"/>
    </source>
</evidence>
<keyword evidence="1" id="KW-0328">Glycosyltransferase</keyword>
<proteinExistence type="predicted"/>